<evidence type="ECO:0000313" key="3">
    <source>
        <dbReference type="Proteomes" id="UP000007797"/>
    </source>
</evidence>
<name>F4QDJ8_CACFS</name>
<evidence type="ECO:0000256" key="1">
    <source>
        <dbReference type="SAM" id="MobiDB-lite"/>
    </source>
</evidence>
<dbReference type="EMBL" id="GL883029">
    <property type="protein sequence ID" value="EGG13795.1"/>
    <property type="molecule type" value="Genomic_DNA"/>
</dbReference>
<gene>
    <name evidence="2" type="ORF">DFA_11556</name>
</gene>
<organism evidence="2 3">
    <name type="scientific">Cavenderia fasciculata</name>
    <name type="common">Slime mold</name>
    <name type="synonym">Dictyostelium fasciculatum</name>
    <dbReference type="NCBI Taxonomy" id="261658"/>
    <lineage>
        <taxon>Eukaryota</taxon>
        <taxon>Amoebozoa</taxon>
        <taxon>Evosea</taxon>
        <taxon>Eumycetozoa</taxon>
        <taxon>Dictyostelia</taxon>
        <taxon>Acytosteliales</taxon>
        <taxon>Cavenderiaceae</taxon>
        <taxon>Cavenderia</taxon>
    </lineage>
</organism>
<accession>F4QDJ8</accession>
<reference evidence="3" key="1">
    <citation type="journal article" date="2011" name="Genome Res.">
        <title>Phylogeny-wide analysis of social amoeba genomes highlights ancient origins for complex intercellular communication.</title>
        <authorList>
            <person name="Heidel A.J."/>
            <person name="Lawal H.M."/>
            <person name="Felder M."/>
            <person name="Schilde C."/>
            <person name="Helps N.R."/>
            <person name="Tunggal B."/>
            <person name="Rivero F."/>
            <person name="John U."/>
            <person name="Schleicher M."/>
            <person name="Eichinger L."/>
            <person name="Platzer M."/>
            <person name="Noegel A.A."/>
            <person name="Schaap P."/>
            <person name="Gloeckner G."/>
        </authorList>
    </citation>
    <scope>NUCLEOTIDE SEQUENCE [LARGE SCALE GENOMIC DNA]</scope>
    <source>
        <strain evidence="3">SH3</strain>
    </source>
</reference>
<keyword evidence="3" id="KW-1185">Reference proteome</keyword>
<dbReference type="KEGG" id="dfa:DFA_11556"/>
<dbReference type="Proteomes" id="UP000007797">
    <property type="component" value="Unassembled WGS sequence"/>
</dbReference>
<feature type="region of interest" description="Disordered" evidence="1">
    <location>
        <begin position="1"/>
        <end position="24"/>
    </location>
</feature>
<protein>
    <submittedName>
        <fullName evidence="2">Uncharacterized protein</fullName>
    </submittedName>
</protein>
<evidence type="ECO:0000313" key="2">
    <source>
        <dbReference type="EMBL" id="EGG13795.1"/>
    </source>
</evidence>
<proteinExistence type="predicted"/>
<sequence length="24" mass="2631">MTGGQRQQAGDPVPPDFMKKELSL</sequence>
<dbReference type="AlphaFoldDB" id="F4QDJ8"/>